<feature type="non-terminal residue" evidence="1">
    <location>
        <position position="54"/>
    </location>
</feature>
<name>A0A2W4ZMC1_9BACT</name>
<evidence type="ECO:0000313" key="1">
    <source>
        <dbReference type="EMBL" id="PZO83460.1"/>
    </source>
</evidence>
<dbReference type="SUPFAM" id="SSF52374">
    <property type="entry name" value="Nucleotidylyl transferase"/>
    <property type="match status" value="1"/>
</dbReference>
<sequence length="54" mass="5969">MKTLLSVPDLRSYVAESRAMGKRIAFVPTMGALHDGHLELVRQGLARADICIPY</sequence>
<reference evidence="1 2" key="1">
    <citation type="submission" date="2017-08" db="EMBL/GenBank/DDBJ databases">
        <title>Infants hospitalized years apart are colonized by the same room-sourced microbial strains.</title>
        <authorList>
            <person name="Brooks B."/>
            <person name="Olm M.R."/>
            <person name="Firek B.A."/>
            <person name="Baker R."/>
            <person name="Thomas B.C."/>
            <person name="Morowitz M.J."/>
            <person name="Banfield J.F."/>
        </authorList>
    </citation>
    <scope>NUCLEOTIDE SEQUENCE [LARGE SCALE GENOMIC DNA]</scope>
    <source>
        <strain evidence="1">S2_018_000_R2_104</strain>
    </source>
</reference>
<gene>
    <name evidence="1" type="ORF">DI626_09015</name>
</gene>
<evidence type="ECO:0000313" key="2">
    <source>
        <dbReference type="Proteomes" id="UP000249557"/>
    </source>
</evidence>
<dbReference type="GO" id="GO:0004592">
    <property type="term" value="F:pantoate-beta-alanine ligase activity"/>
    <property type="evidence" value="ECO:0007669"/>
    <property type="project" value="InterPro"/>
</dbReference>
<dbReference type="Proteomes" id="UP000249557">
    <property type="component" value="Unassembled WGS sequence"/>
</dbReference>
<dbReference type="Pfam" id="PF02569">
    <property type="entry name" value="Pantoate_ligase"/>
    <property type="match status" value="1"/>
</dbReference>
<organism evidence="1 2">
    <name type="scientific">Micavibrio aeruginosavorus</name>
    <dbReference type="NCBI Taxonomy" id="349221"/>
    <lineage>
        <taxon>Bacteria</taxon>
        <taxon>Pseudomonadati</taxon>
        <taxon>Bdellovibrionota</taxon>
        <taxon>Bdellovibrionia</taxon>
        <taxon>Bdellovibrionales</taxon>
        <taxon>Pseudobdellovibrionaceae</taxon>
        <taxon>Micavibrio</taxon>
    </lineage>
</organism>
<comment type="caution">
    <text evidence="1">The sequence shown here is derived from an EMBL/GenBank/DDBJ whole genome shotgun (WGS) entry which is preliminary data.</text>
</comment>
<dbReference type="AlphaFoldDB" id="A0A2W4ZMC1"/>
<dbReference type="EMBL" id="QFNK01000209">
    <property type="protein sequence ID" value="PZO83460.1"/>
    <property type="molecule type" value="Genomic_DNA"/>
</dbReference>
<protein>
    <submittedName>
        <fullName evidence="1">Pantoate--beta-alanine ligase</fullName>
    </submittedName>
</protein>
<keyword evidence="1" id="KW-0436">Ligase</keyword>
<dbReference type="InterPro" id="IPR003721">
    <property type="entry name" value="Pantoate_ligase"/>
</dbReference>
<proteinExistence type="predicted"/>
<dbReference type="GO" id="GO:0015940">
    <property type="term" value="P:pantothenate biosynthetic process"/>
    <property type="evidence" value="ECO:0007669"/>
    <property type="project" value="InterPro"/>
</dbReference>
<accession>A0A2W4ZMC1</accession>
<dbReference type="InterPro" id="IPR014729">
    <property type="entry name" value="Rossmann-like_a/b/a_fold"/>
</dbReference>
<dbReference type="Gene3D" id="3.40.50.620">
    <property type="entry name" value="HUPs"/>
    <property type="match status" value="1"/>
</dbReference>